<name>A0A0C9ZY24_9AGAM</name>
<proteinExistence type="predicted"/>
<gene>
    <name evidence="1" type="ORF">CY34DRAFT_804691</name>
</gene>
<sequence length="124" mass="14200">MKPNFHYKIISRVWTLKSRVPINPRWHSHHVSLVHREHPRAHVRSGLSLSSSRSHRPSHTECTQDIYSLFWGDGRGGGSPFFTVLVLVGSGRLRGQSFQMVGVLYQIPPELSERQCRGDRYPGN</sequence>
<keyword evidence="2" id="KW-1185">Reference proteome</keyword>
<evidence type="ECO:0000313" key="2">
    <source>
        <dbReference type="Proteomes" id="UP000054485"/>
    </source>
</evidence>
<evidence type="ECO:0000313" key="1">
    <source>
        <dbReference type="EMBL" id="KIK42630.1"/>
    </source>
</evidence>
<protein>
    <submittedName>
        <fullName evidence="1">Uncharacterized protein</fullName>
    </submittedName>
</protein>
<dbReference type="HOGENOM" id="CLU_2005413_0_0_1"/>
<accession>A0A0C9ZY24</accession>
<dbReference type="Proteomes" id="UP000054485">
    <property type="component" value="Unassembled WGS sequence"/>
</dbReference>
<reference evidence="1 2" key="1">
    <citation type="submission" date="2014-04" db="EMBL/GenBank/DDBJ databases">
        <authorList>
            <consortium name="DOE Joint Genome Institute"/>
            <person name="Kuo A."/>
            <person name="Ruytinx J."/>
            <person name="Rineau F."/>
            <person name="Colpaert J."/>
            <person name="Kohler A."/>
            <person name="Nagy L.G."/>
            <person name="Floudas D."/>
            <person name="Copeland A."/>
            <person name="Barry K.W."/>
            <person name="Cichocki N."/>
            <person name="Veneault-Fourrey C."/>
            <person name="LaButti K."/>
            <person name="Lindquist E.A."/>
            <person name="Lipzen A."/>
            <person name="Lundell T."/>
            <person name="Morin E."/>
            <person name="Murat C."/>
            <person name="Sun H."/>
            <person name="Tunlid A."/>
            <person name="Henrissat B."/>
            <person name="Grigoriev I.V."/>
            <person name="Hibbett D.S."/>
            <person name="Martin F."/>
            <person name="Nordberg H.P."/>
            <person name="Cantor M.N."/>
            <person name="Hua S.X."/>
        </authorList>
    </citation>
    <scope>NUCLEOTIDE SEQUENCE [LARGE SCALE GENOMIC DNA]</scope>
    <source>
        <strain evidence="1 2">UH-Slu-Lm8-n1</strain>
    </source>
</reference>
<organism evidence="1 2">
    <name type="scientific">Suillus luteus UH-Slu-Lm8-n1</name>
    <dbReference type="NCBI Taxonomy" id="930992"/>
    <lineage>
        <taxon>Eukaryota</taxon>
        <taxon>Fungi</taxon>
        <taxon>Dikarya</taxon>
        <taxon>Basidiomycota</taxon>
        <taxon>Agaricomycotina</taxon>
        <taxon>Agaricomycetes</taxon>
        <taxon>Agaricomycetidae</taxon>
        <taxon>Boletales</taxon>
        <taxon>Suillineae</taxon>
        <taxon>Suillaceae</taxon>
        <taxon>Suillus</taxon>
    </lineage>
</organism>
<dbReference type="InParanoid" id="A0A0C9ZY24"/>
<dbReference type="EMBL" id="KN835233">
    <property type="protein sequence ID" value="KIK42630.1"/>
    <property type="molecule type" value="Genomic_DNA"/>
</dbReference>
<dbReference type="AlphaFoldDB" id="A0A0C9ZY24"/>
<reference evidence="2" key="2">
    <citation type="submission" date="2015-01" db="EMBL/GenBank/DDBJ databases">
        <title>Evolutionary Origins and Diversification of the Mycorrhizal Mutualists.</title>
        <authorList>
            <consortium name="DOE Joint Genome Institute"/>
            <consortium name="Mycorrhizal Genomics Consortium"/>
            <person name="Kohler A."/>
            <person name="Kuo A."/>
            <person name="Nagy L.G."/>
            <person name="Floudas D."/>
            <person name="Copeland A."/>
            <person name="Barry K.W."/>
            <person name="Cichocki N."/>
            <person name="Veneault-Fourrey C."/>
            <person name="LaButti K."/>
            <person name="Lindquist E.A."/>
            <person name="Lipzen A."/>
            <person name="Lundell T."/>
            <person name="Morin E."/>
            <person name="Murat C."/>
            <person name="Riley R."/>
            <person name="Ohm R."/>
            <person name="Sun H."/>
            <person name="Tunlid A."/>
            <person name="Henrissat B."/>
            <person name="Grigoriev I.V."/>
            <person name="Hibbett D.S."/>
            <person name="Martin F."/>
        </authorList>
    </citation>
    <scope>NUCLEOTIDE SEQUENCE [LARGE SCALE GENOMIC DNA]</scope>
    <source>
        <strain evidence="2">UH-Slu-Lm8-n1</strain>
    </source>
</reference>